<organism evidence="2 3">
    <name type="scientific">Trichonephila clavipes</name>
    <name type="common">Golden silk orbweaver</name>
    <name type="synonym">Nephila clavipes</name>
    <dbReference type="NCBI Taxonomy" id="2585209"/>
    <lineage>
        <taxon>Eukaryota</taxon>
        <taxon>Metazoa</taxon>
        <taxon>Ecdysozoa</taxon>
        <taxon>Arthropoda</taxon>
        <taxon>Chelicerata</taxon>
        <taxon>Arachnida</taxon>
        <taxon>Araneae</taxon>
        <taxon>Araneomorphae</taxon>
        <taxon>Entelegynae</taxon>
        <taxon>Araneoidea</taxon>
        <taxon>Nephilidae</taxon>
        <taxon>Trichonephila</taxon>
    </lineage>
</organism>
<feature type="signal peptide" evidence="1">
    <location>
        <begin position="1"/>
        <end position="17"/>
    </location>
</feature>
<keyword evidence="3" id="KW-1185">Reference proteome</keyword>
<proteinExistence type="predicted"/>
<reference evidence="2" key="1">
    <citation type="submission" date="2020-08" db="EMBL/GenBank/DDBJ databases">
        <title>Multicomponent nature underlies the extraordinary mechanical properties of spider dragline silk.</title>
        <authorList>
            <person name="Kono N."/>
            <person name="Nakamura H."/>
            <person name="Mori M."/>
            <person name="Yoshida Y."/>
            <person name="Ohtoshi R."/>
            <person name="Malay A.D."/>
            <person name="Moran D.A.P."/>
            <person name="Tomita M."/>
            <person name="Numata K."/>
            <person name="Arakawa K."/>
        </authorList>
    </citation>
    <scope>NUCLEOTIDE SEQUENCE</scope>
</reference>
<gene>
    <name evidence="2" type="ORF">TNCV_1798351</name>
</gene>
<evidence type="ECO:0000313" key="3">
    <source>
        <dbReference type="Proteomes" id="UP000887159"/>
    </source>
</evidence>
<dbReference type="Proteomes" id="UP000887159">
    <property type="component" value="Unassembled WGS sequence"/>
</dbReference>
<feature type="chain" id="PRO_5036476780" evidence="1">
    <location>
        <begin position="18"/>
        <end position="71"/>
    </location>
</feature>
<dbReference type="AlphaFoldDB" id="A0A8X6VLK6"/>
<accession>A0A8X6VLK6</accession>
<protein>
    <submittedName>
        <fullName evidence="2">Uncharacterized protein</fullName>
    </submittedName>
</protein>
<sequence length="71" mass="8130">MLLGVLICLAVWFTVSGINIKPKHLCPEDIFHELQHLQKTALSLFGPKEKKDLCASTCCRPLRNIREKNIR</sequence>
<evidence type="ECO:0000313" key="2">
    <source>
        <dbReference type="EMBL" id="GFY12413.1"/>
    </source>
</evidence>
<keyword evidence="1" id="KW-0732">Signal</keyword>
<comment type="caution">
    <text evidence="2">The sequence shown here is derived from an EMBL/GenBank/DDBJ whole genome shotgun (WGS) entry which is preliminary data.</text>
</comment>
<evidence type="ECO:0000256" key="1">
    <source>
        <dbReference type="SAM" id="SignalP"/>
    </source>
</evidence>
<name>A0A8X6VLK6_TRICX</name>
<dbReference type="EMBL" id="BMAU01021314">
    <property type="protein sequence ID" value="GFY12413.1"/>
    <property type="molecule type" value="Genomic_DNA"/>
</dbReference>